<dbReference type="GeneID" id="7824941"/>
<dbReference type="KEGG" id="tet:TTHERM_01186290"/>
<dbReference type="STRING" id="312017.Q23RQ8"/>
<reference evidence="3" key="1">
    <citation type="journal article" date="2006" name="PLoS Biol.">
        <title>Macronuclear genome sequence of the ciliate Tetrahymena thermophila, a model eukaryote.</title>
        <authorList>
            <person name="Eisen J.A."/>
            <person name="Coyne R.S."/>
            <person name="Wu M."/>
            <person name="Wu D."/>
            <person name="Thiagarajan M."/>
            <person name="Wortman J.R."/>
            <person name="Badger J.H."/>
            <person name="Ren Q."/>
            <person name="Amedeo P."/>
            <person name="Jones K.M."/>
            <person name="Tallon L.J."/>
            <person name="Delcher A.L."/>
            <person name="Salzberg S.L."/>
            <person name="Silva J.C."/>
            <person name="Haas B.J."/>
            <person name="Majoros W.H."/>
            <person name="Farzad M."/>
            <person name="Carlton J.M."/>
            <person name="Smith R.K. Jr."/>
            <person name="Garg J."/>
            <person name="Pearlman R.E."/>
            <person name="Karrer K.M."/>
            <person name="Sun L."/>
            <person name="Manning G."/>
            <person name="Elde N.C."/>
            <person name="Turkewitz A.P."/>
            <person name="Asai D.J."/>
            <person name="Wilkes D.E."/>
            <person name="Wang Y."/>
            <person name="Cai H."/>
            <person name="Collins K."/>
            <person name="Stewart B.A."/>
            <person name="Lee S.R."/>
            <person name="Wilamowska K."/>
            <person name="Weinberg Z."/>
            <person name="Ruzzo W.L."/>
            <person name="Wloga D."/>
            <person name="Gaertig J."/>
            <person name="Frankel J."/>
            <person name="Tsao C.-C."/>
            <person name="Gorovsky M.A."/>
            <person name="Keeling P.J."/>
            <person name="Waller R.F."/>
            <person name="Patron N.J."/>
            <person name="Cherry J.M."/>
            <person name="Stover N.A."/>
            <person name="Krieger C.J."/>
            <person name="del Toro C."/>
            <person name="Ryder H.F."/>
            <person name="Williamson S.C."/>
            <person name="Barbeau R.A."/>
            <person name="Hamilton E.P."/>
            <person name="Orias E."/>
        </authorList>
    </citation>
    <scope>NUCLEOTIDE SEQUENCE [LARGE SCALE GENOMIC DNA]</scope>
    <source>
        <strain evidence="3">SB210</strain>
    </source>
</reference>
<protein>
    <submittedName>
        <fullName evidence="2">Uncharacterized protein</fullName>
    </submittedName>
</protein>
<dbReference type="HOGENOM" id="CLU_312983_0_0_1"/>
<organism evidence="2 3">
    <name type="scientific">Tetrahymena thermophila (strain SB210)</name>
    <dbReference type="NCBI Taxonomy" id="312017"/>
    <lineage>
        <taxon>Eukaryota</taxon>
        <taxon>Sar</taxon>
        <taxon>Alveolata</taxon>
        <taxon>Ciliophora</taxon>
        <taxon>Intramacronucleata</taxon>
        <taxon>Oligohymenophorea</taxon>
        <taxon>Hymenostomatida</taxon>
        <taxon>Tetrahymenina</taxon>
        <taxon>Tetrahymenidae</taxon>
        <taxon>Tetrahymena</taxon>
    </lineage>
</organism>
<dbReference type="InParanoid" id="Q23RQ8"/>
<feature type="region of interest" description="Disordered" evidence="1">
    <location>
        <begin position="406"/>
        <end position="452"/>
    </location>
</feature>
<feature type="compositionally biased region" description="Acidic residues" evidence="1">
    <location>
        <begin position="417"/>
        <end position="431"/>
    </location>
</feature>
<dbReference type="Proteomes" id="UP000009168">
    <property type="component" value="Unassembled WGS sequence"/>
</dbReference>
<name>Q23RQ8_TETTS</name>
<sequence length="1015" mass="122940">MNILEPQNNYYYRDISSSEIESQSYELLLRQLEVCLNMYKPHFELQYKYIGVNSGNQEFEYEEKRYCLNLIVFDKLQNVKKKLVVFDNNYRNEKLIKYYIDLLKYFPRKDLIYLLYDSYYLDSKKTFYIFELECPKTINFSNFMDYFDIVENTVEKIKTAFCDQLIEFDKTQLVKQFRSKDKNKFCLLDQDYLLKIFQNKKIVYYKHQNVKEQLYFKKLIQIPLGFCFAQFEDFEQHQQQKQPNQDESQSNIDIEDNEDSQSENSLEQQEEFDKDSIYSSLFDEDSLFNQNCKINNLIKNNEEDKDQSGDILCDSNTNQNIKQIDDHSLSQESLQQSQEQTMKIDQEELEISQQDKLVESQQNQIQKTDFNTQEANLYKDRIQDNQNNSRQEINIDEQNPKIETEEFNEKKSQSIQEDQDSNQDEIQQEQQEEVKNEIESVNEDQNSDASSYWNTDQDLVNQLLDFNERILITIKKENLIDKIKEFYSDILNYHNEDIFSLIQQHPKYDDFEVLSYNSEQFKLKCKKDNDMRILLVKKFSCFQKIQEEEKLINQQSSIINNLIVTEIILQEKYSYLLVEQKYFQPSKRIYFYPTIQDLLKSFSTDRNFKLYIIELLMQLSYELFCKFNIKVTNICPSKIFIQGNIDTIQQKKKFNIIIQELSTENFEKQYLDLIKSPKDYYGYQKFYQKNCTVNLETLLNQFFNDLNVKSKQEISNLYSEITQHIYLLMYIHHNREISITKNNKFHKYFRSYRSIELTKDQQLVVSLEIKFEDYINWSVDVQQENLDLYNSLFKQQQQQKQQWSLPFEQQEQFEKHFVKFQSYFKLEKNQKIEDNKNEEENEMELEIPSQNQLQENNVDNNQEYEAELSLLTELKNMLTICFEHNLKKKTNFKLEIVNSNTIDFKSYYTYYDYDYYNISSEFIKESSKILQLDIKKYNSQASFNFAYLYIDNQTQGLSHLIDKINLNRNINTVALKKNDYYEEITFQQKQFRKQIFKLKRLVVFDRHRMDEQLQN</sequence>
<evidence type="ECO:0000313" key="2">
    <source>
        <dbReference type="EMBL" id="EAR99227.3"/>
    </source>
</evidence>
<dbReference type="EMBL" id="GG662642">
    <property type="protein sequence ID" value="EAR99227.3"/>
    <property type="molecule type" value="Genomic_DNA"/>
</dbReference>
<keyword evidence="3" id="KW-1185">Reference proteome</keyword>
<proteinExistence type="predicted"/>
<evidence type="ECO:0000313" key="3">
    <source>
        <dbReference type="Proteomes" id="UP000009168"/>
    </source>
</evidence>
<gene>
    <name evidence="2" type="ORF">TTHERM_01186290</name>
</gene>
<feature type="compositionally biased region" description="Polar residues" evidence="1">
    <location>
        <begin position="238"/>
        <end position="251"/>
    </location>
</feature>
<dbReference type="RefSeq" id="XP_001019472.3">
    <property type="nucleotide sequence ID" value="XM_001019472.3"/>
</dbReference>
<feature type="region of interest" description="Disordered" evidence="1">
    <location>
        <begin position="238"/>
        <end position="270"/>
    </location>
</feature>
<evidence type="ECO:0000256" key="1">
    <source>
        <dbReference type="SAM" id="MobiDB-lite"/>
    </source>
</evidence>
<dbReference type="AlphaFoldDB" id="Q23RQ8"/>
<accession>Q23RQ8</accession>